<keyword evidence="1" id="KW-0472">Membrane</keyword>
<organism evidence="2 3">
    <name type="scientific">Alternaria arborescens</name>
    <dbReference type="NCBI Taxonomy" id="156630"/>
    <lineage>
        <taxon>Eukaryota</taxon>
        <taxon>Fungi</taxon>
        <taxon>Dikarya</taxon>
        <taxon>Ascomycota</taxon>
        <taxon>Pezizomycotina</taxon>
        <taxon>Dothideomycetes</taxon>
        <taxon>Pleosporomycetidae</taxon>
        <taxon>Pleosporales</taxon>
        <taxon>Pleosporineae</taxon>
        <taxon>Pleosporaceae</taxon>
        <taxon>Alternaria</taxon>
        <taxon>Alternaria sect. Alternaria</taxon>
    </lineage>
</organism>
<dbReference type="AlphaFoldDB" id="A0A4Q4SJ47"/>
<dbReference type="InterPro" id="IPR021514">
    <property type="entry name" value="DUF3176"/>
</dbReference>
<feature type="transmembrane region" description="Helical" evidence="1">
    <location>
        <begin position="102"/>
        <end position="121"/>
    </location>
</feature>
<keyword evidence="1" id="KW-1133">Transmembrane helix</keyword>
<keyword evidence="3" id="KW-1185">Reference proteome</keyword>
<dbReference type="OrthoDB" id="3795586at2759"/>
<dbReference type="Pfam" id="PF11374">
    <property type="entry name" value="DUF3176"/>
    <property type="match status" value="1"/>
</dbReference>
<dbReference type="PANTHER" id="PTHR35394">
    <property type="entry name" value="DUF3176 DOMAIN-CONTAINING PROTEIN"/>
    <property type="match status" value="1"/>
</dbReference>
<reference evidence="3" key="1">
    <citation type="journal article" date="2019" name="bioRxiv">
        <title>Genomics, evolutionary history and diagnostics of the Alternaria alternata species group including apple and Asian pear pathotypes.</title>
        <authorList>
            <person name="Armitage A.D."/>
            <person name="Cockerton H.M."/>
            <person name="Sreenivasaprasad S."/>
            <person name="Woodhall J.W."/>
            <person name="Lane C.R."/>
            <person name="Harrison R.J."/>
            <person name="Clarkson J.P."/>
        </authorList>
    </citation>
    <scope>NUCLEOTIDE SEQUENCE [LARGE SCALE GENOMIC DNA]</scope>
    <source>
        <strain evidence="3">RGR 97.0016</strain>
    </source>
</reference>
<evidence type="ECO:0000313" key="2">
    <source>
        <dbReference type="EMBL" id="RYO70109.1"/>
    </source>
</evidence>
<evidence type="ECO:0000313" key="3">
    <source>
        <dbReference type="Proteomes" id="UP000293823"/>
    </source>
</evidence>
<accession>A0A4Q4SJ47</accession>
<sequence length="251" mass="27250">MSTSPSPSHVDLTSEQVASLLTPPATLPSGSLNENSFHSDRKKPLIELGMSDKDQVSFQGSVRPTRFMFRPWFYEILSLSLAFVAIALVVLLLALYDRKPNPSWAAHVSLNTLVSVASVLFRASIMVPITKCISQLSWIWLAKVERPLGDVALFDQASRGVLGGLAILASSRHVISFVSIGAILTVVVLAVGPCFQQTVVYYSARVVDNTSLAYTSAAFGYNGSKGWFGGSYSGQGTYLRQTLWTTTLTRP</sequence>
<dbReference type="PANTHER" id="PTHR35394:SF5">
    <property type="entry name" value="DUF3176 DOMAIN-CONTAINING PROTEIN"/>
    <property type="match status" value="1"/>
</dbReference>
<gene>
    <name evidence="2" type="ORF">AA0113_g3537</name>
</gene>
<protein>
    <submittedName>
        <fullName evidence="2">Uncharacterized protein</fullName>
    </submittedName>
</protein>
<evidence type="ECO:0000256" key="1">
    <source>
        <dbReference type="SAM" id="Phobius"/>
    </source>
</evidence>
<comment type="caution">
    <text evidence="2">The sequence shown here is derived from an EMBL/GenBank/DDBJ whole genome shotgun (WGS) entry which is preliminary data.</text>
</comment>
<name>A0A4Q4SJ47_9PLEO</name>
<feature type="transmembrane region" description="Helical" evidence="1">
    <location>
        <begin position="72"/>
        <end position="96"/>
    </location>
</feature>
<feature type="transmembrane region" description="Helical" evidence="1">
    <location>
        <begin position="174"/>
        <end position="192"/>
    </location>
</feature>
<dbReference type="EMBL" id="PEJP01000011">
    <property type="protein sequence ID" value="RYO70109.1"/>
    <property type="molecule type" value="Genomic_DNA"/>
</dbReference>
<keyword evidence="1" id="KW-0812">Transmembrane</keyword>
<dbReference type="Proteomes" id="UP000293823">
    <property type="component" value="Unassembled WGS sequence"/>
</dbReference>
<proteinExistence type="predicted"/>